<dbReference type="OrthoDB" id="3175633at2"/>
<organism evidence="2 3">
    <name type="scientific">Senegalimassilia faecalis</name>
    <dbReference type="NCBI Taxonomy" id="2509433"/>
    <lineage>
        <taxon>Bacteria</taxon>
        <taxon>Bacillati</taxon>
        <taxon>Actinomycetota</taxon>
        <taxon>Coriobacteriia</taxon>
        <taxon>Coriobacteriales</taxon>
        <taxon>Coriobacteriaceae</taxon>
        <taxon>Senegalimassilia</taxon>
    </lineage>
</organism>
<protein>
    <submittedName>
        <fullName evidence="2">Uncharacterized protein</fullName>
    </submittedName>
</protein>
<reference evidence="2 3" key="1">
    <citation type="submission" date="2019-01" db="EMBL/GenBank/DDBJ databases">
        <title>Senegalimassilia sp. nov. KGMB04484 isolated human feces.</title>
        <authorList>
            <person name="Han K.-I."/>
            <person name="Kim J.-S."/>
            <person name="Lee K.C."/>
            <person name="Suh M.K."/>
            <person name="Eom M.K."/>
            <person name="Lee J.H."/>
            <person name="Park S.-H."/>
            <person name="Kang S.W."/>
            <person name="Park J.-E."/>
            <person name="Oh B.S."/>
            <person name="Yu S.Y."/>
            <person name="Choi S.-H."/>
            <person name="Lee D.H."/>
            <person name="Yoon H."/>
            <person name="Kim B.-Y."/>
            <person name="Lee J.H."/>
            <person name="Lee J.-S."/>
        </authorList>
    </citation>
    <scope>NUCLEOTIDE SEQUENCE [LARGE SCALE GENOMIC DNA]</scope>
    <source>
        <strain evidence="2 3">KGMB04484</strain>
    </source>
</reference>
<comment type="caution">
    <text evidence="2">The sequence shown here is derived from an EMBL/GenBank/DDBJ whole genome shotgun (WGS) entry which is preliminary data.</text>
</comment>
<name>A0A4Q2JYN3_9ACTN</name>
<evidence type="ECO:0000313" key="2">
    <source>
        <dbReference type="EMBL" id="RXZ53178.1"/>
    </source>
</evidence>
<proteinExistence type="predicted"/>
<evidence type="ECO:0000256" key="1">
    <source>
        <dbReference type="SAM" id="SignalP"/>
    </source>
</evidence>
<dbReference type="AlphaFoldDB" id="A0A4Q2JYN3"/>
<dbReference type="EMBL" id="SDPW01000001">
    <property type="protein sequence ID" value="RXZ53178.1"/>
    <property type="molecule type" value="Genomic_DNA"/>
</dbReference>
<sequence>MRTKVLAAACAAALAVGACGLAGCGAKQHEIIEQGKACASCHSDEKQTYDVAQPESAAQSTGEVHVKTDASQVIVCKPTFISEDGSKFVPEQTSTQSVSGGEATITLPEGTWAVCTNDGQVKAKLVTVSAQAAGAADVEL</sequence>
<feature type="signal peptide" evidence="1">
    <location>
        <begin position="1"/>
        <end position="22"/>
    </location>
</feature>
<keyword evidence="3" id="KW-1185">Reference proteome</keyword>
<dbReference type="RefSeq" id="WP_129422909.1">
    <property type="nucleotide sequence ID" value="NZ_SDPW01000001.1"/>
</dbReference>
<accession>A0A4Q2JYN3</accession>
<evidence type="ECO:0000313" key="3">
    <source>
        <dbReference type="Proteomes" id="UP000293345"/>
    </source>
</evidence>
<dbReference type="PROSITE" id="PS51257">
    <property type="entry name" value="PROKAR_LIPOPROTEIN"/>
    <property type="match status" value="1"/>
</dbReference>
<gene>
    <name evidence="2" type="ORF">ET524_00675</name>
</gene>
<feature type="chain" id="PRO_5039158418" evidence="1">
    <location>
        <begin position="23"/>
        <end position="140"/>
    </location>
</feature>
<dbReference type="Proteomes" id="UP000293345">
    <property type="component" value="Unassembled WGS sequence"/>
</dbReference>
<keyword evidence="1" id="KW-0732">Signal</keyword>